<keyword evidence="6" id="KW-1185">Reference proteome</keyword>
<feature type="domain" description="Ketoreductase" evidence="4">
    <location>
        <begin position="2"/>
        <end position="145"/>
    </location>
</feature>
<dbReference type="GO" id="GO:0016491">
    <property type="term" value="F:oxidoreductase activity"/>
    <property type="evidence" value="ECO:0007669"/>
    <property type="project" value="UniProtKB-KW"/>
</dbReference>
<dbReference type="InterPro" id="IPR057326">
    <property type="entry name" value="KR_dom"/>
</dbReference>
<dbReference type="Pfam" id="PF00106">
    <property type="entry name" value="adh_short"/>
    <property type="match status" value="1"/>
</dbReference>
<dbReference type="PANTHER" id="PTHR44196:SF2">
    <property type="entry name" value="SHORT-CHAIN DEHYDROGENASE-RELATED"/>
    <property type="match status" value="1"/>
</dbReference>
<evidence type="ECO:0000313" key="5">
    <source>
        <dbReference type="EMBL" id="TBT85984.1"/>
    </source>
</evidence>
<keyword evidence="2" id="KW-0560">Oxidoreductase</keyword>
<comment type="similarity">
    <text evidence="1 3">Belongs to the short-chain dehydrogenases/reductases (SDR) family.</text>
</comment>
<dbReference type="PANTHER" id="PTHR44196">
    <property type="entry name" value="DEHYDROGENASE/REDUCTASE SDR FAMILY MEMBER 7B"/>
    <property type="match status" value="1"/>
</dbReference>
<dbReference type="InterPro" id="IPR002347">
    <property type="entry name" value="SDR_fam"/>
</dbReference>
<dbReference type="InterPro" id="IPR036291">
    <property type="entry name" value="NAD(P)-bd_dom_sf"/>
</dbReference>
<protein>
    <submittedName>
        <fullName evidence="5">SDR family NAD(P)-dependent oxidoreductase</fullName>
    </submittedName>
</protein>
<dbReference type="EMBL" id="SDMQ01000004">
    <property type="protein sequence ID" value="TBT85984.1"/>
    <property type="molecule type" value="Genomic_DNA"/>
</dbReference>
<dbReference type="PRINTS" id="PR00080">
    <property type="entry name" value="SDRFAMILY"/>
</dbReference>
<reference evidence="5 6" key="1">
    <citation type="submission" date="2019-01" db="EMBL/GenBank/DDBJ databases">
        <title>Lactibacter flavus gen. nov., sp. nov., a novel bacterium of the family Propionibacteriaceae isolated from raw milk and dairy products.</title>
        <authorList>
            <person name="Huptas C."/>
            <person name="Wenning M."/>
            <person name="Breitenwieser F."/>
            <person name="Doll E."/>
            <person name="Von Neubeck M."/>
            <person name="Busse H.-J."/>
            <person name="Scherer S."/>
        </authorList>
    </citation>
    <scope>NUCLEOTIDE SEQUENCE [LARGE SCALE GENOMIC DNA]</scope>
    <source>
        <strain evidence="5 6">KCTC 33808</strain>
    </source>
</reference>
<dbReference type="GO" id="GO:0016020">
    <property type="term" value="C:membrane"/>
    <property type="evidence" value="ECO:0007669"/>
    <property type="project" value="TreeGrafter"/>
</dbReference>
<accession>A0A4Q9KEV6</accession>
<dbReference type="SMART" id="SM00822">
    <property type="entry name" value="PKS_KR"/>
    <property type="match status" value="1"/>
</dbReference>
<proteinExistence type="inferred from homology"/>
<dbReference type="OrthoDB" id="9810734at2"/>
<sequence>MTTALVTGATAGIGAEFARQLAARGDDLVLVARNAERLEASAADLRTRYGVTVEVLIADLAVREDVARVADRLADPGRPVDVLVNNAGFGDPTRLLDADTSPHERALDVMGAAVLVLGNTAARAMVARGHGQVVTVASLSAWITQGSYSAVKSFAKLYSEALSNELHGTGVTATALCPGWVRTEFHERAAIDAGRIPAPVWVSAQRCVSECLADADAGKAISLPTKRWKLAALALQHLPRGAVRAITRQVDRARN</sequence>
<comment type="caution">
    <text evidence="5">The sequence shown here is derived from an EMBL/GenBank/DDBJ whole genome shotgun (WGS) entry which is preliminary data.</text>
</comment>
<evidence type="ECO:0000256" key="2">
    <source>
        <dbReference type="ARBA" id="ARBA00023002"/>
    </source>
</evidence>
<evidence type="ECO:0000259" key="4">
    <source>
        <dbReference type="SMART" id="SM00822"/>
    </source>
</evidence>
<gene>
    <name evidence="5" type="ORF">ET989_05940</name>
</gene>
<evidence type="ECO:0000256" key="3">
    <source>
        <dbReference type="RuleBase" id="RU000363"/>
    </source>
</evidence>
<name>A0A4Q9KEV6_9ACTN</name>
<organism evidence="5 6">
    <name type="scientific">Propioniciclava sinopodophylli</name>
    <dbReference type="NCBI Taxonomy" id="1837344"/>
    <lineage>
        <taxon>Bacteria</taxon>
        <taxon>Bacillati</taxon>
        <taxon>Actinomycetota</taxon>
        <taxon>Actinomycetes</taxon>
        <taxon>Propionibacteriales</taxon>
        <taxon>Propionibacteriaceae</taxon>
        <taxon>Propioniciclava</taxon>
    </lineage>
</organism>
<dbReference type="Proteomes" id="UP000292373">
    <property type="component" value="Unassembled WGS sequence"/>
</dbReference>
<dbReference type="SUPFAM" id="SSF51735">
    <property type="entry name" value="NAD(P)-binding Rossmann-fold domains"/>
    <property type="match status" value="1"/>
</dbReference>
<evidence type="ECO:0000313" key="6">
    <source>
        <dbReference type="Proteomes" id="UP000292373"/>
    </source>
</evidence>
<dbReference type="RefSeq" id="WP_131167633.1">
    <property type="nucleotide sequence ID" value="NZ_SDMQ01000004.1"/>
</dbReference>
<evidence type="ECO:0000256" key="1">
    <source>
        <dbReference type="ARBA" id="ARBA00006484"/>
    </source>
</evidence>
<dbReference type="Gene3D" id="3.40.50.720">
    <property type="entry name" value="NAD(P)-binding Rossmann-like Domain"/>
    <property type="match status" value="1"/>
</dbReference>
<dbReference type="AlphaFoldDB" id="A0A4Q9KEV6"/>
<dbReference type="PIRSF" id="PIRSF000126">
    <property type="entry name" value="11-beta-HSD1"/>
    <property type="match status" value="1"/>
</dbReference>
<dbReference type="PRINTS" id="PR00081">
    <property type="entry name" value="GDHRDH"/>
</dbReference>